<dbReference type="InterPro" id="IPR029030">
    <property type="entry name" value="Caspase-like_dom_sf"/>
</dbReference>
<dbReference type="Pfam" id="PF00656">
    <property type="entry name" value="Peptidase_C14"/>
    <property type="match status" value="1"/>
</dbReference>
<evidence type="ECO:0000256" key="16">
    <source>
        <dbReference type="RuleBase" id="RU003971"/>
    </source>
</evidence>
<dbReference type="Bgee" id="ENSOCUG00000007128">
    <property type="expression patterns" value="Expressed in liver and 16 other cell types or tissues"/>
</dbReference>
<evidence type="ECO:0000256" key="2">
    <source>
        <dbReference type="ARBA" id="ARBA00004496"/>
    </source>
</evidence>
<dbReference type="InterPro" id="IPR033139">
    <property type="entry name" value="Caspase_cys_AS"/>
</dbReference>
<accession>G1SSE7</accession>
<evidence type="ECO:0000256" key="5">
    <source>
        <dbReference type="ARBA" id="ARBA00022553"/>
    </source>
</evidence>
<keyword evidence="7" id="KW-0053">Apoptosis</keyword>
<keyword evidence="6" id="KW-0645">Protease</keyword>
<dbReference type="FunCoup" id="G1SSE7">
    <property type="interactions" value="421"/>
</dbReference>
<evidence type="ECO:0000313" key="19">
    <source>
        <dbReference type="Ensembl" id="ENSOCUP00000006164.4"/>
    </source>
</evidence>
<keyword evidence="10" id="KW-0788">Thiol protease</keyword>
<evidence type="ECO:0000256" key="8">
    <source>
        <dbReference type="ARBA" id="ARBA00022737"/>
    </source>
</evidence>
<evidence type="ECO:0000256" key="10">
    <source>
        <dbReference type="ARBA" id="ARBA00022807"/>
    </source>
</evidence>
<dbReference type="InterPro" id="IPR016129">
    <property type="entry name" value="Caspase_his_AS"/>
</dbReference>
<reference evidence="19" key="2">
    <citation type="submission" date="2025-08" db="UniProtKB">
        <authorList>
            <consortium name="Ensembl"/>
        </authorList>
    </citation>
    <scope>IDENTIFICATION</scope>
    <source>
        <strain evidence="19">Thorbecke</strain>
    </source>
</reference>
<dbReference type="InParanoid" id="G1SSE7"/>
<dbReference type="STRING" id="9986.ENSOCUP00000006164"/>
<keyword evidence="5" id="KW-0597">Phosphoprotein</keyword>
<keyword evidence="8" id="KW-0677">Repeat</keyword>
<dbReference type="PROSITE" id="PS50207">
    <property type="entry name" value="CASPASE_P10"/>
    <property type="match status" value="1"/>
</dbReference>
<dbReference type="EMBL" id="AAGW02042191">
    <property type="status" value="NOT_ANNOTATED_CDS"/>
    <property type="molecule type" value="Genomic_DNA"/>
</dbReference>
<dbReference type="Ensembl" id="ENSOCUT00000007130.4">
    <property type="protein sequence ID" value="ENSOCUP00000006164.4"/>
    <property type="gene ID" value="ENSOCUG00000007128.4"/>
</dbReference>
<comment type="catalytic activity">
    <reaction evidence="13">
        <text>Strict requirement for Asp at position P1 and has a preferred cleavage sequence of (Leu/Asp/Val)-Glu-Thr-Asp-|-(Gly/Ser/Ala).</text>
        <dbReference type="EC" id="3.4.22.61"/>
    </reaction>
</comment>
<dbReference type="PRINTS" id="PR00376">
    <property type="entry name" value="IL1BCENZYME"/>
</dbReference>
<keyword evidence="20" id="KW-1185">Reference proteome</keyword>
<dbReference type="GO" id="GO:0005886">
    <property type="term" value="C:plasma membrane"/>
    <property type="evidence" value="ECO:0007669"/>
    <property type="project" value="UniProtKB-ARBA"/>
</dbReference>
<dbReference type="GO" id="GO:0005634">
    <property type="term" value="C:nucleus"/>
    <property type="evidence" value="ECO:0007669"/>
    <property type="project" value="UniProtKB-SubCell"/>
</dbReference>
<protein>
    <recommendedName>
        <fullName evidence="15">Caspase-8</fullName>
        <ecNumber evidence="14">3.4.22.61</ecNumber>
    </recommendedName>
</protein>
<sequence length="306" mass="35118">MLFQISEDVSQLELKAFKFFFEQGDLQILLDIFIEMEKRYLSCSRRFCRLLYPSAFPAMSHCRCLCLLVGEEPYGVLALSDCPGEPASKAQTSEEVYQMKSKPRGYCLIVNNYDFSIARREMPRHRNMKDRKGTEVDAEALSNTFTDLHFEVVHYNDCTAKQICDILQSYQSMDHKDRDCFVCCILSHGDKGIIYGTDGQEACIYDLTSYFTGSKCPSLAGKPKVFFIQACQGDKYQQAVPVAIDSEQQETYLEMDSSFPKRYVPDEADFLLGMATVNNCVSYRNLFEGTWYIQSLCQSLRERCPQ</sequence>
<dbReference type="PROSITE" id="PS01122">
    <property type="entry name" value="CASPASE_CYS"/>
    <property type="match status" value="1"/>
</dbReference>
<dbReference type="Proteomes" id="UP000001811">
    <property type="component" value="Chromosome 7"/>
</dbReference>
<evidence type="ECO:0000259" key="18">
    <source>
        <dbReference type="PROSITE" id="PS50208"/>
    </source>
</evidence>
<evidence type="ECO:0000256" key="11">
    <source>
        <dbReference type="ARBA" id="ARBA00023145"/>
    </source>
</evidence>
<dbReference type="GO" id="GO:0006508">
    <property type="term" value="P:proteolysis"/>
    <property type="evidence" value="ECO:0007669"/>
    <property type="project" value="UniProtKB-KW"/>
</dbReference>
<evidence type="ECO:0000256" key="13">
    <source>
        <dbReference type="ARBA" id="ARBA00051626"/>
    </source>
</evidence>
<evidence type="ECO:0000256" key="3">
    <source>
        <dbReference type="ARBA" id="ARBA00010134"/>
    </source>
</evidence>
<evidence type="ECO:0000256" key="6">
    <source>
        <dbReference type="ARBA" id="ARBA00022670"/>
    </source>
</evidence>
<dbReference type="FunFam" id="3.40.50.1460:FF:000008">
    <property type="entry name" value="caspase-8 isoform X1"/>
    <property type="match status" value="1"/>
</dbReference>
<dbReference type="GO" id="GO:0051604">
    <property type="term" value="P:protein maturation"/>
    <property type="evidence" value="ECO:0007669"/>
    <property type="project" value="UniProtKB-ARBA"/>
</dbReference>
<dbReference type="GO" id="GO:0032991">
    <property type="term" value="C:protein-containing complex"/>
    <property type="evidence" value="ECO:0007669"/>
    <property type="project" value="UniProtKB-ARBA"/>
</dbReference>
<dbReference type="GO" id="GO:0005737">
    <property type="term" value="C:cytoplasm"/>
    <property type="evidence" value="ECO:0007669"/>
    <property type="project" value="UniProtKB-SubCell"/>
</dbReference>
<name>G1SSE7_RABIT</name>
<keyword evidence="4" id="KW-0963">Cytoplasm</keyword>
<proteinExistence type="inferred from homology"/>
<evidence type="ECO:0000256" key="1">
    <source>
        <dbReference type="ARBA" id="ARBA00004123"/>
    </source>
</evidence>
<keyword evidence="9" id="KW-0378">Hydrolase</keyword>
<dbReference type="CDD" id="cd00032">
    <property type="entry name" value="CASc"/>
    <property type="match status" value="1"/>
</dbReference>
<keyword evidence="12" id="KW-0539">Nucleus</keyword>
<dbReference type="Gene3D" id="3.40.50.1460">
    <property type="match status" value="1"/>
</dbReference>
<dbReference type="InterPro" id="IPR011600">
    <property type="entry name" value="Pept_C14_caspase"/>
</dbReference>
<evidence type="ECO:0000256" key="14">
    <source>
        <dbReference type="ARBA" id="ARBA00066479"/>
    </source>
</evidence>
<dbReference type="PANTHER" id="PTHR48169">
    <property type="entry name" value="DED DOMAIN-CONTAINING PROTEIN"/>
    <property type="match status" value="1"/>
</dbReference>
<evidence type="ECO:0000259" key="17">
    <source>
        <dbReference type="PROSITE" id="PS50207"/>
    </source>
</evidence>
<evidence type="ECO:0000256" key="9">
    <source>
        <dbReference type="ARBA" id="ARBA00022801"/>
    </source>
</evidence>
<dbReference type="InterPro" id="IPR001309">
    <property type="entry name" value="Pept_C14_p20"/>
</dbReference>
<dbReference type="InterPro" id="IPR002138">
    <property type="entry name" value="Pept_C14_p10"/>
</dbReference>
<evidence type="ECO:0000256" key="7">
    <source>
        <dbReference type="ARBA" id="ARBA00022703"/>
    </source>
</evidence>
<reference evidence="19" key="3">
    <citation type="submission" date="2025-09" db="UniProtKB">
        <authorList>
            <consortium name="Ensembl"/>
        </authorList>
    </citation>
    <scope>IDENTIFICATION</scope>
    <source>
        <strain evidence="19">Thorbecke</strain>
    </source>
</reference>
<dbReference type="SUPFAM" id="SSF52129">
    <property type="entry name" value="Caspase-like"/>
    <property type="match status" value="1"/>
</dbReference>
<dbReference type="eggNOG" id="KOG3573">
    <property type="taxonomic scope" value="Eukaryota"/>
</dbReference>
<evidence type="ECO:0000256" key="15">
    <source>
        <dbReference type="ARBA" id="ARBA00068172"/>
    </source>
</evidence>
<dbReference type="PROSITE" id="PS50208">
    <property type="entry name" value="CASPASE_P20"/>
    <property type="match status" value="1"/>
</dbReference>
<dbReference type="PROSITE" id="PS01121">
    <property type="entry name" value="CASPASE_HIS"/>
    <property type="match status" value="1"/>
</dbReference>
<dbReference type="GO" id="GO:0004197">
    <property type="term" value="F:cysteine-type endopeptidase activity"/>
    <property type="evidence" value="ECO:0007669"/>
    <property type="project" value="InterPro"/>
</dbReference>
<dbReference type="EMBL" id="AAGW02042192">
    <property type="status" value="NOT_ANNOTATED_CDS"/>
    <property type="molecule type" value="Genomic_DNA"/>
</dbReference>
<dbReference type="SMART" id="SM00115">
    <property type="entry name" value="CASc"/>
    <property type="match status" value="1"/>
</dbReference>
<comment type="similarity">
    <text evidence="3 16">Belongs to the peptidase C14A family.</text>
</comment>
<dbReference type="PANTHER" id="PTHR48169:SF7">
    <property type="entry name" value="CASPASE 10"/>
    <property type="match status" value="1"/>
</dbReference>
<evidence type="ECO:0000256" key="12">
    <source>
        <dbReference type="ARBA" id="ARBA00023242"/>
    </source>
</evidence>
<feature type="domain" description="Caspase family p10" evidence="17">
    <location>
        <begin position="260"/>
        <end position="306"/>
    </location>
</feature>
<dbReference type="GO" id="GO:0043065">
    <property type="term" value="P:positive regulation of apoptotic process"/>
    <property type="evidence" value="ECO:0007669"/>
    <property type="project" value="UniProtKB-ARBA"/>
</dbReference>
<dbReference type="AlphaFoldDB" id="G1SSE7"/>
<dbReference type="EC" id="3.4.22.61" evidence="14"/>
<dbReference type="GeneTree" id="ENSGT00940000160319"/>
<feature type="domain" description="Caspase family p20" evidence="18">
    <location>
        <begin position="103"/>
        <end position="235"/>
    </location>
</feature>
<evidence type="ECO:0000256" key="4">
    <source>
        <dbReference type="ARBA" id="ARBA00022490"/>
    </source>
</evidence>
<dbReference type="InterPro" id="IPR015917">
    <property type="entry name" value="Pept_C14A"/>
</dbReference>
<dbReference type="GO" id="GO:0006915">
    <property type="term" value="P:apoptotic process"/>
    <property type="evidence" value="ECO:0007669"/>
    <property type="project" value="UniProtKB-KW"/>
</dbReference>
<keyword evidence="11" id="KW-0865">Zymogen</keyword>
<comment type="subcellular location">
    <subcellularLocation>
        <location evidence="2">Cytoplasm</location>
    </subcellularLocation>
    <subcellularLocation>
        <location evidence="1">Nucleus</location>
    </subcellularLocation>
</comment>
<dbReference type="SMR" id="G1SSE7"/>
<evidence type="ECO:0000313" key="20">
    <source>
        <dbReference type="Proteomes" id="UP000001811"/>
    </source>
</evidence>
<organism evidence="19 20">
    <name type="scientific">Oryctolagus cuniculus</name>
    <name type="common">Rabbit</name>
    <dbReference type="NCBI Taxonomy" id="9986"/>
    <lineage>
        <taxon>Eukaryota</taxon>
        <taxon>Metazoa</taxon>
        <taxon>Chordata</taxon>
        <taxon>Craniata</taxon>
        <taxon>Vertebrata</taxon>
        <taxon>Euteleostomi</taxon>
        <taxon>Mammalia</taxon>
        <taxon>Eutheria</taxon>
        <taxon>Euarchontoglires</taxon>
        <taxon>Glires</taxon>
        <taxon>Lagomorpha</taxon>
        <taxon>Leporidae</taxon>
        <taxon>Oryctolagus</taxon>
    </lineage>
</organism>
<dbReference type="HOGENOM" id="CLU_036904_4_2_1"/>
<reference evidence="19 20" key="1">
    <citation type="journal article" date="2011" name="Nature">
        <title>A high-resolution map of human evolutionary constraint using 29 mammals.</title>
        <authorList>
            <person name="Lindblad-Toh K."/>
            <person name="Garber M."/>
            <person name="Zuk O."/>
            <person name="Lin M.F."/>
            <person name="Parker B.J."/>
            <person name="Washietl S."/>
            <person name="Kheradpour P."/>
            <person name="Ernst J."/>
            <person name="Jordan G."/>
            <person name="Mauceli E."/>
            <person name="Ward L.D."/>
            <person name="Lowe C.B."/>
            <person name="Holloway A.K."/>
            <person name="Clamp M."/>
            <person name="Gnerre S."/>
            <person name="Alfoldi J."/>
            <person name="Beal K."/>
            <person name="Chang J."/>
            <person name="Clawson H."/>
            <person name="Cuff J."/>
            <person name="Di Palma F."/>
            <person name="Fitzgerald S."/>
            <person name="Flicek P."/>
            <person name="Guttman M."/>
            <person name="Hubisz M.J."/>
            <person name="Jaffe D.B."/>
            <person name="Jungreis I."/>
            <person name="Kent W.J."/>
            <person name="Kostka D."/>
            <person name="Lara M."/>
            <person name="Martins A.L."/>
            <person name="Massingham T."/>
            <person name="Moltke I."/>
            <person name="Raney B.J."/>
            <person name="Rasmussen M.D."/>
            <person name="Robinson J."/>
            <person name="Stark A."/>
            <person name="Vilella A.J."/>
            <person name="Wen J."/>
            <person name="Xie X."/>
            <person name="Zody M.C."/>
            <person name="Baldwin J."/>
            <person name="Bloom T."/>
            <person name="Chin C.W."/>
            <person name="Heiman D."/>
            <person name="Nicol R."/>
            <person name="Nusbaum C."/>
            <person name="Young S."/>
            <person name="Wilkinson J."/>
            <person name="Worley K.C."/>
            <person name="Kovar C.L."/>
            <person name="Muzny D.M."/>
            <person name="Gibbs R.A."/>
            <person name="Cree A."/>
            <person name="Dihn H.H."/>
            <person name="Fowler G."/>
            <person name="Jhangiani S."/>
            <person name="Joshi V."/>
            <person name="Lee S."/>
            <person name="Lewis L.R."/>
            <person name="Nazareth L.V."/>
            <person name="Okwuonu G."/>
            <person name="Santibanez J."/>
            <person name="Warren W.C."/>
            <person name="Mardis E.R."/>
            <person name="Weinstock G.M."/>
            <person name="Wilson R.K."/>
            <person name="Delehaunty K."/>
            <person name="Dooling D."/>
            <person name="Fronik C."/>
            <person name="Fulton L."/>
            <person name="Fulton B."/>
            <person name="Graves T."/>
            <person name="Minx P."/>
            <person name="Sodergren E."/>
            <person name="Birney E."/>
            <person name="Margulies E.H."/>
            <person name="Herrero J."/>
            <person name="Green E.D."/>
            <person name="Haussler D."/>
            <person name="Siepel A."/>
            <person name="Goldman N."/>
            <person name="Pollard K.S."/>
            <person name="Pedersen J.S."/>
            <person name="Lander E.S."/>
            <person name="Kellis M."/>
        </authorList>
    </citation>
    <scope>NUCLEOTIDE SEQUENCE [LARGE SCALE GENOMIC DNA]</scope>
    <source>
        <strain evidence="19 20">Thorbecke inbred</strain>
    </source>
</reference>